<dbReference type="EMBL" id="JMIH01000022">
    <property type="protein sequence ID" value="KEO73377.1"/>
    <property type="molecule type" value="Genomic_DNA"/>
</dbReference>
<evidence type="ECO:0000313" key="1">
    <source>
        <dbReference type="EMBL" id="KEO73377.1"/>
    </source>
</evidence>
<dbReference type="eggNOG" id="ENOG50344Q9">
    <property type="taxonomic scope" value="Bacteria"/>
</dbReference>
<dbReference type="STRING" id="1048983.EL17_13625"/>
<accession>A0A074LHV5</accession>
<dbReference type="OrthoDB" id="828114at2"/>
<proteinExistence type="predicted"/>
<evidence type="ECO:0000313" key="2">
    <source>
        <dbReference type="Proteomes" id="UP000027821"/>
    </source>
</evidence>
<name>A0A074LHV5_9BACT</name>
<dbReference type="RefSeq" id="WP_035075322.1">
    <property type="nucleotide sequence ID" value="NZ_JMIH01000022.1"/>
</dbReference>
<comment type="caution">
    <text evidence="1">The sequence shown here is derived from an EMBL/GenBank/DDBJ whole genome shotgun (WGS) entry which is preliminary data.</text>
</comment>
<dbReference type="Proteomes" id="UP000027821">
    <property type="component" value="Unassembled WGS sequence"/>
</dbReference>
<gene>
    <name evidence="1" type="ORF">EL17_13625</name>
</gene>
<reference evidence="1 2" key="1">
    <citation type="submission" date="2014-04" db="EMBL/GenBank/DDBJ databases">
        <title>Characterization and application of a salt tolerant electro-active bacterium.</title>
        <authorList>
            <person name="Yang L."/>
            <person name="Wei S."/>
            <person name="Tay Q.X.M."/>
        </authorList>
    </citation>
    <scope>NUCLEOTIDE SEQUENCE [LARGE SCALE GENOMIC DNA]</scope>
    <source>
        <strain evidence="1 2">LY1</strain>
    </source>
</reference>
<organism evidence="1 2">
    <name type="scientific">Anditalea andensis</name>
    <dbReference type="NCBI Taxonomy" id="1048983"/>
    <lineage>
        <taxon>Bacteria</taxon>
        <taxon>Pseudomonadati</taxon>
        <taxon>Bacteroidota</taxon>
        <taxon>Cytophagia</taxon>
        <taxon>Cytophagales</taxon>
        <taxon>Cytophagaceae</taxon>
        <taxon>Anditalea</taxon>
    </lineage>
</organism>
<dbReference type="AlphaFoldDB" id="A0A074LHV5"/>
<keyword evidence="2" id="KW-1185">Reference proteome</keyword>
<protein>
    <submittedName>
        <fullName evidence="1">Uncharacterized protein</fullName>
    </submittedName>
</protein>
<sequence length="119" mass="13520">MNRTQKNKALYRERLTILLVVFFCMLISGSERFFNTQNTDTKIEQNAGGDHSSDEQTFVNVAVSAVVPFATTVAQNTFYLIYEILGFETEKLAHEEPITSYSSYFLEILLTRIISPNAP</sequence>